<evidence type="ECO:0000313" key="5">
    <source>
        <dbReference type="EMBL" id="VAW93468.1"/>
    </source>
</evidence>
<dbReference type="Pfam" id="PF13426">
    <property type="entry name" value="PAS_9"/>
    <property type="match status" value="1"/>
</dbReference>
<dbReference type="InterPro" id="IPR035919">
    <property type="entry name" value="EAL_sf"/>
</dbReference>
<dbReference type="PANTHER" id="PTHR44757:SF4">
    <property type="entry name" value="DIGUANYLATE CYCLASE DGCE-RELATED"/>
    <property type="match status" value="1"/>
</dbReference>
<dbReference type="Gene3D" id="3.30.70.270">
    <property type="match status" value="1"/>
</dbReference>
<dbReference type="SUPFAM" id="SSF55073">
    <property type="entry name" value="Nucleotide cyclase"/>
    <property type="match status" value="1"/>
</dbReference>
<feature type="transmembrane region" description="Helical" evidence="1">
    <location>
        <begin position="20"/>
        <end position="38"/>
    </location>
</feature>
<feature type="domain" description="EAL" evidence="3">
    <location>
        <begin position="719"/>
        <end position="972"/>
    </location>
</feature>
<reference evidence="5" key="1">
    <citation type="submission" date="2018-06" db="EMBL/GenBank/DDBJ databases">
        <authorList>
            <person name="Zhirakovskaya E."/>
        </authorList>
    </citation>
    <scope>NUCLEOTIDE SEQUENCE</scope>
</reference>
<proteinExistence type="predicted"/>
<dbReference type="InterPro" id="IPR001633">
    <property type="entry name" value="EAL_dom"/>
</dbReference>
<evidence type="ECO:0000259" key="2">
    <source>
        <dbReference type="PROSITE" id="PS50112"/>
    </source>
</evidence>
<keyword evidence="1" id="KW-1133">Transmembrane helix</keyword>
<dbReference type="SMART" id="SM00052">
    <property type="entry name" value="EAL"/>
    <property type="match status" value="1"/>
</dbReference>
<dbReference type="CDD" id="cd00130">
    <property type="entry name" value="PAS"/>
    <property type="match status" value="1"/>
</dbReference>
<protein>
    <submittedName>
        <fullName evidence="5">Diguanylate cyclase/phosphodiesterase (GGDEF &amp; EAL domains) with PAS/PAC sensor(S)</fullName>
    </submittedName>
</protein>
<evidence type="ECO:0000259" key="3">
    <source>
        <dbReference type="PROSITE" id="PS50883"/>
    </source>
</evidence>
<dbReference type="PROSITE" id="PS50887">
    <property type="entry name" value="GGDEF"/>
    <property type="match status" value="1"/>
</dbReference>
<dbReference type="InterPro" id="IPR052155">
    <property type="entry name" value="Biofilm_reg_signaling"/>
</dbReference>
<dbReference type="AlphaFoldDB" id="A0A3B0ZJ10"/>
<evidence type="ECO:0000256" key="1">
    <source>
        <dbReference type="SAM" id="Phobius"/>
    </source>
</evidence>
<dbReference type="PROSITE" id="PS50112">
    <property type="entry name" value="PAS"/>
    <property type="match status" value="1"/>
</dbReference>
<keyword evidence="1" id="KW-0812">Transmembrane</keyword>
<dbReference type="CDD" id="cd01948">
    <property type="entry name" value="EAL"/>
    <property type="match status" value="1"/>
</dbReference>
<dbReference type="Gene3D" id="3.20.20.450">
    <property type="entry name" value="EAL domain"/>
    <property type="match status" value="1"/>
</dbReference>
<dbReference type="InterPro" id="IPR000160">
    <property type="entry name" value="GGDEF_dom"/>
</dbReference>
<dbReference type="SUPFAM" id="SSF55785">
    <property type="entry name" value="PYP-like sensor domain (PAS domain)"/>
    <property type="match status" value="1"/>
</dbReference>
<organism evidence="5">
    <name type="scientific">hydrothermal vent metagenome</name>
    <dbReference type="NCBI Taxonomy" id="652676"/>
    <lineage>
        <taxon>unclassified sequences</taxon>
        <taxon>metagenomes</taxon>
        <taxon>ecological metagenomes</taxon>
    </lineage>
</organism>
<dbReference type="PANTHER" id="PTHR44757">
    <property type="entry name" value="DIGUANYLATE CYCLASE DGCP"/>
    <property type="match status" value="1"/>
</dbReference>
<dbReference type="InterPro" id="IPR029787">
    <property type="entry name" value="Nucleotide_cyclase"/>
</dbReference>
<dbReference type="InterPro" id="IPR000014">
    <property type="entry name" value="PAS"/>
</dbReference>
<dbReference type="SUPFAM" id="SSF141868">
    <property type="entry name" value="EAL domain-like"/>
    <property type="match status" value="1"/>
</dbReference>
<gene>
    <name evidence="5" type="ORF">MNBD_GAMMA22-736</name>
</gene>
<dbReference type="InterPro" id="IPR035965">
    <property type="entry name" value="PAS-like_dom_sf"/>
</dbReference>
<dbReference type="NCBIfam" id="TIGR00254">
    <property type="entry name" value="GGDEF"/>
    <property type="match status" value="1"/>
</dbReference>
<dbReference type="PROSITE" id="PS50883">
    <property type="entry name" value="EAL"/>
    <property type="match status" value="1"/>
</dbReference>
<dbReference type="CDD" id="cd01949">
    <property type="entry name" value="GGDEF"/>
    <property type="match status" value="1"/>
</dbReference>
<evidence type="ECO:0000259" key="4">
    <source>
        <dbReference type="PROSITE" id="PS50887"/>
    </source>
</evidence>
<feature type="domain" description="GGDEF" evidence="4">
    <location>
        <begin position="574"/>
        <end position="707"/>
    </location>
</feature>
<name>A0A3B0ZJ10_9ZZZZ</name>
<sequence>MSIVNNLIVKFTQSSLKSRLMLLTVFISIVIIALASYAQNINSQSSKKNITKSQNILNLSQSLAKINIILQTLDKELYDQVINVDQDYVESIELTYVLLSNEATLMITNALFNKSNPDIQNLNSQILTHTQNLKPLITVFNQTTININKRYPAMSIVTEYLRPLNRKIHSALSLAITDLTHNKKPSKTNNKIKDLFQEIQHTWSEQILSVRLFFSSRTGAYGDIKQTAKNSLIDRDIYLSKTYSLLIELKKISKQHNMGLIQSESVNSISSLIKKYDVQFNNAKIIHSSENWRKDVILLENKIQPELDLIWEEIVNIQIVLGKKSNEILSASQHTSDLISNLIWFTALLTLFVLAVIYFSFEISLRRPIVKVAGALNSEAKGEKVESIGNFYGSEINQLLTAFSNMREQVHTRQTRLQSILDNTLEGIVITNENGIIQSFNNAIQKLSGYTSEDVIEKNIALLLSWTQIENDSSKTTDLLQQDNIGDIIGKKIEMNIIKKDDSILPISLKVNEMFIKEKKYFTAVIEDISERISLIKNLQHQANHDSLTGLYNRHYFNLALEKMVNQHIRGDLNKNALIYLDLDNFKYVNDTMGHLAGDQLIKEVSLLLQDRIRKTDTLGRIGGDEFSILLYHESDVQLELVANSYCHVINSYVFKYEGHVVDITCSIGAAYLDKEIKTKEHLLARADFACHEAKKLGRNQVYIYSEKDDKFVSDMSKDIGWTRRIKEALKNDHFLLACQPIYNTEKNQASYYEILLRMTDEDGKIIMPFGFIPAAERFGLMLDIDTWVIKNSLKLISVQHKFNPDLKLSINLSAHSIDNSYTFNLIEKEIKKHNINPKKLLFEVTETIAIANMTTANELLKNIQSLGCKTALDDFGVGYSSFAYLADLPVDIVKIDGFFVKDMTTKSLNKTMVHAINDIAHELGKTTVAEFVENAEIYSELKKMGVDYSQGYHLGKPEIIYDFTHNISDLFSKR</sequence>
<feature type="transmembrane region" description="Helical" evidence="1">
    <location>
        <begin position="342"/>
        <end position="361"/>
    </location>
</feature>
<dbReference type="Gene3D" id="6.10.340.10">
    <property type="match status" value="1"/>
</dbReference>
<dbReference type="Pfam" id="PF00563">
    <property type="entry name" value="EAL"/>
    <property type="match status" value="1"/>
</dbReference>
<dbReference type="FunFam" id="3.30.70.270:FF:000001">
    <property type="entry name" value="Diguanylate cyclase domain protein"/>
    <property type="match status" value="1"/>
</dbReference>
<dbReference type="EMBL" id="UOFS01000013">
    <property type="protein sequence ID" value="VAW93468.1"/>
    <property type="molecule type" value="Genomic_DNA"/>
</dbReference>
<dbReference type="InterPro" id="IPR043128">
    <property type="entry name" value="Rev_trsase/Diguanyl_cyclase"/>
</dbReference>
<dbReference type="Pfam" id="PF00990">
    <property type="entry name" value="GGDEF"/>
    <property type="match status" value="1"/>
</dbReference>
<dbReference type="SMART" id="SM00091">
    <property type="entry name" value="PAS"/>
    <property type="match status" value="1"/>
</dbReference>
<accession>A0A3B0ZJ10</accession>
<dbReference type="SMART" id="SM00267">
    <property type="entry name" value="GGDEF"/>
    <property type="match status" value="1"/>
</dbReference>
<feature type="domain" description="PAS" evidence="2">
    <location>
        <begin position="413"/>
        <end position="459"/>
    </location>
</feature>
<keyword evidence="1" id="KW-0472">Membrane</keyword>
<dbReference type="Gene3D" id="3.30.450.20">
    <property type="entry name" value="PAS domain"/>
    <property type="match status" value="1"/>
</dbReference>
<dbReference type="NCBIfam" id="TIGR00229">
    <property type="entry name" value="sensory_box"/>
    <property type="match status" value="1"/>
</dbReference>